<protein>
    <submittedName>
        <fullName evidence="2">Uncharacterized protein</fullName>
    </submittedName>
</protein>
<reference evidence="3" key="1">
    <citation type="journal article" date="2008" name="Nat. Genet.">
        <title>The Pristionchus pacificus genome provides a unique perspective on nematode lifestyle and parasitism.</title>
        <authorList>
            <person name="Dieterich C."/>
            <person name="Clifton S.W."/>
            <person name="Schuster L.N."/>
            <person name="Chinwalla A."/>
            <person name="Delehaunty K."/>
            <person name="Dinkelacker I."/>
            <person name="Fulton L."/>
            <person name="Fulton R."/>
            <person name="Godfrey J."/>
            <person name="Minx P."/>
            <person name="Mitreva M."/>
            <person name="Roeseler W."/>
            <person name="Tian H."/>
            <person name="Witte H."/>
            <person name="Yang S.P."/>
            <person name="Wilson R.K."/>
            <person name="Sommer R.J."/>
        </authorList>
    </citation>
    <scope>NUCLEOTIDE SEQUENCE [LARGE SCALE GENOMIC DNA]</scope>
    <source>
        <strain evidence="3">PS312</strain>
    </source>
</reference>
<dbReference type="Proteomes" id="UP000005239">
    <property type="component" value="Unassembled WGS sequence"/>
</dbReference>
<sequence length="112" mass="12786">MDFFAVSAKAVAAVVASSFDPSLDIPVTRDALNFSEKKWADRLIAMLRGSESGELVVCERMEAIQEDGHEEEEEWDFEEPFDQPATNTRHTWTTEMMNEAYAFYRTGQKLSK</sequence>
<evidence type="ECO:0000256" key="1">
    <source>
        <dbReference type="SAM" id="MobiDB-lite"/>
    </source>
</evidence>
<name>A0A2A6CNI3_PRIPA</name>
<accession>A0A8R1UXY8</accession>
<dbReference type="AlphaFoldDB" id="A0A2A6CNI3"/>
<feature type="compositionally biased region" description="Acidic residues" evidence="1">
    <location>
        <begin position="68"/>
        <end position="81"/>
    </location>
</feature>
<dbReference type="EnsemblMetazoa" id="PPA41588.1">
    <property type="protein sequence ID" value="PPA41588.1"/>
    <property type="gene ID" value="WBGene00279957"/>
</dbReference>
<accession>A0A2A6CNI3</accession>
<proteinExistence type="predicted"/>
<reference evidence="2" key="2">
    <citation type="submission" date="2022-06" db="UniProtKB">
        <authorList>
            <consortium name="EnsemblMetazoa"/>
        </authorList>
    </citation>
    <scope>IDENTIFICATION</scope>
    <source>
        <strain evidence="2">PS312</strain>
    </source>
</reference>
<organism evidence="2 3">
    <name type="scientific">Pristionchus pacificus</name>
    <name type="common">Parasitic nematode worm</name>
    <dbReference type="NCBI Taxonomy" id="54126"/>
    <lineage>
        <taxon>Eukaryota</taxon>
        <taxon>Metazoa</taxon>
        <taxon>Ecdysozoa</taxon>
        <taxon>Nematoda</taxon>
        <taxon>Chromadorea</taxon>
        <taxon>Rhabditida</taxon>
        <taxon>Rhabditina</taxon>
        <taxon>Diplogasteromorpha</taxon>
        <taxon>Diplogasteroidea</taxon>
        <taxon>Neodiplogasteridae</taxon>
        <taxon>Pristionchus</taxon>
    </lineage>
</organism>
<feature type="region of interest" description="Disordered" evidence="1">
    <location>
        <begin position="65"/>
        <end position="86"/>
    </location>
</feature>
<evidence type="ECO:0000313" key="3">
    <source>
        <dbReference type="Proteomes" id="UP000005239"/>
    </source>
</evidence>
<keyword evidence="3" id="KW-1185">Reference proteome</keyword>
<evidence type="ECO:0000313" key="2">
    <source>
        <dbReference type="EnsemblMetazoa" id="PPA41588.1"/>
    </source>
</evidence>
<gene>
    <name evidence="2" type="primary">WBGene00279957</name>
</gene>